<accession>A0A2J6TGB9</accession>
<dbReference type="Proteomes" id="UP000235371">
    <property type="component" value="Unassembled WGS sequence"/>
</dbReference>
<keyword evidence="2" id="KW-1185">Reference proteome</keyword>
<dbReference type="InParanoid" id="A0A2J6TGB9"/>
<dbReference type="EMBL" id="KZ613785">
    <property type="protein sequence ID" value="PMD62069.1"/>
    <property type="molecule type" value="Genomic_DNA"/>
</dbReference>
<dbReference type="RefSeq" id="XP_024738973.1">
    <property type="nucleotide sequence ID" value="XM_024872188.1"/>
</dbReference>
<proteinExistence type="predicted"/>
<dbReference type="GeneID" id="36580269"/>
<protein>
    <submittedName>
        <fullName evidence="1">Uncharacterized protein</fullName>
    </submittedName>
</protein>
<organism evidence="1 2">
    <name type="scientific">Hyaloscypha bicolor E</name>
    <dbReference type="NCBI Taxonomy" id="1095630"/>
    <lineage>
        <taxon>Eukaryota</taxon>
        <taxon>Fungi</taxon>
        <taxon>Dikarya</taxon>
        <taxon>Ascomycota</taxon>
        <taxon>Pezizomycotina</taxon>
        <taxon>Leotiomycetes</taxon>
        <taxon>Helotiales</taxon>
        <taxon>Hyaloscyphaceae</taxon>
        <taxon>Hyaloscypha</taxon>
        <taxon>Hyaloscypha bicolor</taxon>
    </lineage>
</organism>
<evidence type="ECO:0000313" key="1">
    <source>
        <dbReference type="EMBL" id="PMD62069.1"/>
    </source>
</evidence>
<reference evidence="1 2" key="1">
    <citation type="submission" date="2016-04" db="EMBL/GenBank/DDBJ databases">
        <title>A degradative enzymes factory behind the ericoid mycorrhizal symbiosis.</title>
        <authorList>
            <consortium name="DOE Joint Genome Institute"/>
            <person name="Martino E."/>
            <person name="Morin E."/>
            <person name="Grelet G."/>
            <person name="Kuo A."/>
            <person name="Kohler A."/>
            <person name="Daghino S."/>
            <person name="Barry K."/>
            <person name="Choi C."/>
            <person name="Cichocki N."/>
            <person name="Clum A."/>
            <person name="Copeland A."/>
            <person name="Hainaut M."/>
            <person name="Haridas S."/>
            <person name="Labutti K."/>
            <person name="Lindquist E."/>
            <person name="Lipzen A."/>
            <person name="Khouja H.-R."/>
            <person name="Murat C."/>
            <person name="Ohm R."/>
            <person name="Olson A."/>
            <person name="Spatafora J."/>
            <person name="Veneault-Fourrey C."/>
            <person name="Henrissat B."/>
            <person name="Grigoriev I."/>
            <person name="Martin F."/>
            <person name="Perotto S."/>
        </authorList>
    </citation>
    <scope>NUCLEOTIDE SEQUENCE [LARGE SCALE GENOMIC DNA]</scope>
    <source>
        <strain evidence="1 2">E</strain>
    </source>
</reference>
<name>A0A2J6TGB9_9HELO</name>
<dbReference type="AlphaFoldDB" id="A0A2J6TGB9"/>
<evidence type="ECO:0000313" key="2">
    <source>
        <dbReference type="Proteomes" id="UP000235371"/>
    </source>
</evidence>
<gene>
    <name evidence="1" type="ORF">K444DRAFT_361743</name>
</gene>
<sequence length="166" mass="18479">MNLCSSLSVIVNQSFDQGKAYREPNFQSQFQSQDSCFWSVSMMTSSDIKVMHHFLTCKGYPRSNTGTSHCLPRTWNGPRIWRSPLPLAGPYIPYIQQQCYIGWAPRISVTDGTPVPYFVLATSPAFPSVVAEARNRVAKQVVGNLEAIEAAENPFCIEKPRSLSGS</sequence>